<dbReference type="InterPro" id="IPR027417">
    <property type="entry name" value="P-loop_NTPase"/>
</dbReference>
<evidence type="ECO:0000256" key="1">
    <source>
        <dbReference type="ARBA" id="ARBA00008344"/>
    </source>
</evidence>
<gene>
    <name evidence="5" type="ORF">BSL78_21405</name>
</gene>
<comment type="similarity">
    <text evidence="1">Belongs to the small GTPase superfamily. Ras family.</text>
</comment>
<dbReference type="STRING" id="307972.A0A2G8K188"/>
<dbReference type="InterPro" id="IPR051065">
    <property type="entry name" value="Ras-related_GTPase"/>
</dbReference>
<dbReference type="SUPFAM" id="SSF52540">
    <property type="entry name" value="P-loop containing nucleoside triphosphate hydrolases"/>
    <property type="match status" value="1"/>
</dbReference>
<dbReference type="EC" id="3.6.5.2" evidence="2"/>
<dbReference type="EMBL" id="MRZV01000992">
    <property type="protein sequence ID" value="PIK41729.1"/>
    <property type="molecule type" value="Genomic_DNA"/>
</dbReference>
<comment type="caution">
    <text evidence="5">The sequence shown here is derived from an EMBL/GenBank/DDBJ whole genome shotgun (WGS) entry which is preliminary data.</text>
</comment>
<dbReference type="PROSITE" id="PS51419">
    <property type="entry name" value="RAB"/>
    <property type="match status" value="1"/>
</dbReference>
<organism evidence="5 6">
    <name type="scientific">Stichopus japonicus</name>
    <name type="common">Sea cucumber</name>
    <dbReference type="NCBI Taxonomy" id="307972"/>
    <lineage>
        <taxon>Eukaryota</taxon>
        <taxon>Metazoa</taxon>
        <taxon>Echinodermata</taxon>
        <taxon>Eleutherozoa</taxon>
        <taxon>Echinozoa</taxon>
        <taxon>Holothuroidea</taxon>
        <taxon>Aspidochirotacea</taxon>
        <taxon>Aspidochirotida</taxon>
        <taxon>Stichopodidae</taxon>
        <taxon>Apostichopus</taxon>
    </lineage>
</organism>
<dbReference type="Gene3D" id="3.40.50.300">
    <property type="entry name" value="P-loop containing nucleotide triphosphate hydrolases"/>
    <property type="match status" value="1"/>
</dbReference>
<dbReference type="PANTHER" id="PTHR45704">
    <property type="entry name" value="RAS-LIKE FAMILY MEMBER 11"/>
    <property type="match status" value="1"/>
</dbReference>
<dbReference type="AlphaFoldDB" id="A0A2G8K188"/>
<keyword evidence="6" id="KW-1185">Reference proteome</keyword>
<dbReference type="PROSITE" id="PS51421">
    <property type="entry name" value="RAS"/>
    <property type="match status" value="1"/>
</dbReference>
<reference evidence="5 6" key="1">
    <citation type="journal article" date="2017" name="PLoS Biol.">
        <title>The sea cucumber genome provides insights into morphological evolution and visceral regeneration.</title>
        <authorList>
            <person name="Zhang X."/>
            <person name="Sun L."/>
            <person name="Yuan J."/>
            <person name="Sun Y."/>
            <person name="Gao Y."/>
            <person name="Zhang L."/>
            <person name="Li S."/>
            <person name="Dai H."/>
            <person name="Hamel J.F."/>
            <person name="Liu C."/>
            <person name="Yu Y."/>
            <person name="Liu S."/>
            <person name="Lin W."/>
            <person name="Guo K."/>
            <person name="Jin S."/>
            <person name="Xu P."/>
            <person name="Storey K.B."/>
            <person name="Huan P."/>
            <person name="Zhang T."/>
            <person name="Zhou Y."/>
            <person name="Zhang J."/>
            <person name="Lin C."/>
            <person name="Li X."/>
            <person name="Xing L."/>
            <person name="Huo D."/>
            <person name="Sun M."/>
            <person name="Wang L."/>
            <person name="Mercier A."/>
            <person name="Li F."/>
            <person name="Yang H."/>
            <person name="Xiang J."/>
        </authorList>
    </citation>
    <scope>NUCLEOTIDE SEQUENCE [LARGE SCALE GENOMIC DNA]</scope>
    <source>
        <strain evidence="5">Shaxun</strain>
        <tissue evidence="5">Muscle</tissue>
    </source>
</reference>
<dbReference type="OrthoDB" id="18798at2759"/>
<dbReference type="GO" id="GO:0003925">
    <property type="term" value="F:G protein activity"/>
    <property type="evidence" value="ECO:0007669"/>
    <property type="project" value="UniProtKB-EC"/>
</dbReference>
<dbReference type="InterPro" id="IPR001806">
    <property type="entry name" value="Small_GTPase"/>
</dbReference>
<proteinExistence type="inferred from homology"/>
<comment type="catalytic activity">
    <reaction evidence="4">
        <text>GTP + H2O = GDP + phosphate + H(+)</text>
        <dbReference type="Rhea" id="RHEA:19669"/>
        <dbReference type="ChEBI" id="CHEBI:15377"/>
        <dbReference type="ChEBI" id="CHEBI:15378"/>
        <dbReference type="ChEBI" id="CHEBI:37565"/>
        <dbReference type="ChEBI" id="CHEBI:43474"/>
        <dbReference type="ChEBI" id="CHEBI:58189"/>
        <dbReference type="EC" id="3.6.5.2"/>
    </reaction>
</comment>
<evidence type="ECO:0000313" key="6">
    <source>
        <dbReference type="Proteomes" id="UP000230750"/>
    </source>
</evidence>
<feature type="non-terminal residue" evidence="5">
    <location>
        <position position="1"/>
    </location>
</feature>
<dbReference type="Proteomes" id="UP000230750">
    <property type="component" value="Unassembled WGS sequence"/>
</dbReference>
<evidence type="ECO:0000256" key="4">
    <source>
        <dbReference type="ARBA" id="ARBA00048098"/>
    </source>
</evidence>
<evidence type="ECO:0000256" key="2">
    <source>
        <dbReference type="ARBA" id="ARBA00011984"/>
    </source>
</evidence>
<accession>A0A2G8K188</accession>
<dbReference type="SMART" id="SM00173">
    <property type="entry name" value="RAS"/>
    <property type="match status" value="1"/>
</dbReference>
<dbReference type="Pfam" id="PF00071">
    <property type="entry name" value="Ras"/>
    <property type="match status" value="1"/>
</dbReference>
<keyword evidence="3" id="KW-0378">Hydrolase</keyword>
<sequence>LTVRFLTKRFIGDYDSHEDSIYQHTVDCEAEQYNVSMLDTCSKMEDARNLSEQIRWADAVALVYDVSSYQSFETMQAQLKRLHGHVKKGASLPIVILANKVDLHPKAHKVTREEGQQLAEEHGCQFFEVSAADGWLEVARAFKSVIHLMEVKRKRSRSPLVLRKRRGSVTRHVAHKVLQVVSWSPKRS</sequence>
<dbReference type="SMART" id="SM00175">
    <property type="entry name" value="RAB"/>
    <property type="match status" value="1"/>
</dbReference>
<protein>
    <recommendedName>
        <fullName evidence="2">small monomeric GTPase</fullName>
        <ecNumber evidence="2">3.6.5.2</ecNumber>
    </recommendedName>
</protein>
<dbReference type="GO" id="GO:0005525">
    <property type="term" value="F:GTP binding"/>
    <property type="evidence" value="ECO:0007669"/>
    <property type="project" value="InterPro"/>
</dbReference>
<evidence type="ECO:0000256" key="3">
    <source>
        <dbReference type="ARBA" id="ARBA00022801"/>
    </source>
</evidence>
<name>A0A2G8K188_STIJA</name>
<evidence type="ECO:0000313" key="5">
    <source>
        <dbReference type="EMBL" id="PIK41729.1"/>
    </source>
</evidence>